<dbReference type="InterPro" id="IPR057268">
    <property type="entry name" value="Ribosomal_L18"/>
</dbReference>
<dbReference type="Proteomes" id="UP000231581">
    <property type="component" value="Unassembled WGS sequence"/>
</dbReference>
<keyword evidence="5 7" id="KW-0687">Ribonucleoprotein</keyword>
<organism evidence="8 9">
    <name type="scientific">Candidatus Uhrbacteria bacterium CG22_combo_CG10-13_8_21_14_all_47_17</name>
    <dbReference type="NCBI Taxonomy" id="1975041"/>
    <lineage>
        <taxon>Bacteria</taxon>
        <taxon>Candidatus Uhriibacteriota</taxon>
    </lineage>
</organism>
<dbReference type="InterPro" id="IPR005484">
    <property type="entry name" value="Ribosomal_uL18_bac/plant/anim"/>
</dbReference>
<dbReference type="GO" id="GO:0022625">
    <property type="term" value="C:cytosolic large ribosomal subunit"/>
    <property type="evidence" value="ECO:0007669"/>
    <property type="project" value="TreeGrafter"/>
</dbReference>
<comment type="function">
    <text evidence="7">This is one of the proteins that bind and probably mediate the attachment of the 5S RNA into the large ribosomal subunit, where it forms part of the central protuberance.</text>
</comment>
<name>A0A2H0BSA8_9BACT</name>
<dbReference type="HAMAP" id="MF_01337_B">
    <property type="entry name" value="Ribosomal_uL18_B"/>
    <property type="match status" value="1"/>
</dbReference>
<evidence type="ECO:0000256" key="7">
    <source>
        <dbReference type="HAMAP-Rule" id="MF_01337"/>
    </source>
</evidence>
<dbReference type="PANTHER" id="PTHR12899:SF3">
    <property type="entry name" value="LARGE RIBOSOMAL SUBUNIT PROTEIN UL18M"/>
    <property type="match status" value="1"/>
</dbReference>
<evidence type="ECO:0000256" key="1">
    <source>
        <dbReference type="ARBA" id="ARBA00007116"/>
    </source>
</evidence>
<keyword evidence="3 7" id="KW-0694">RNA-binding</keyword>
<evidence type="ECO:0000256" key="5">
    <source>
        <dbReference type="ARBA" id="ARBA00023274"/>
    </source>
</evidence>
<dbReference type="InterPro" id="IPR004389">
    <property type="entry name" value="Ribosomal_uL18_bac-type"/>
</dbReference>
<dbReference type="Pfam" id="PF00861">
    <property type="entry name" value="Ribosomal_L18p"/>
    <property type="match status" value="1"/>
</dbReference>
<comment type="caution">
    <text evidence="8">The sequence shown here is derived from an EMBL/GenBank/DDBJ whole genome shotgun (WGS) entry which is preliminary data.</text>
</comment>
<evidence type="ECO:0000256" key="2">
    <source>
        <dbReference type="ARBA" id="ARBA00022730"/>
    </source>
</evidence>
<keyword evidence="2 7" id="KW-0699">rRNA-binding</keyword>
<evidence type="ECO:0000256" key="6">
    <source>
        <dbReference type="ARBA" id="ARBA00035197"/>
    </source>
</evidence>
<reference evidence="8 9" key="1">
    <citation type="submission" date="2017-09" db="EMBL/GenBank/DDBJ databases">
        <title>Depth-based differentiation of microbial function through sediment-hosted aquifers and enrichment of novel symbionts in the deep terrestrial subsurface.</title>
        <authorList>
            <person name="Probst A.J."/>
            <person name="Ladd B."/>
            <person name="Jarett J.K."/>
            <person name="Geller-Mcgrath D.E."/>
            <person name="Sieber C.M."/>
            <person name="Emerson J.B."/>
            <person name="Anantharaman K."/>
            <person name="Thomas B.C."/>
            <person name="Malmstrom R."/>
            <person name="Stieglmeier M."/>
            <person name="Klingl A."/>
            <person name="Woyke T."/>
            <person name="Ryan C.M."/>
            <person name="Banfield J.F."/>
        </authorList>
    </citation>
    <scope>NUCLEOTIDE SEQUENCE [LARGE SCALE GENOMIC DNA]</scope>
    <source>
        <strain evidence="8">CG22_combo_CG10-13_8_21_14_all_47_17</strain>
    </source>
</reference>
<dbReference type="AlphaFoldDB" id="A0A2H0BSA8"/>
<sequence>MSTLKQKTQKDRRIARVRAIVIGTADRPRLSVVRSLKHISAQLIDDAAGRTIAAVKDLDIAEKDRKGKTKTEIALQMGKLIAERGKTQGVDHAVFDRRDKRYHGRVKAVADGAREGGLIF</sequence>
<dbReference type="GO" id="GO:0006412">
    <property type="term" value="P:translation"/>
    <property type="evidence" value="ECO:0007669"/>
    <property type="project" value="UniProtKB-UniRule"/>
</dbReference>
<dbReference type="GO" id="GO:0003735">
    <property type="term" value="F:structural constituent of ribosome"/>
    <property type="evidence" value="ECO:0007669"/>
    <property type="project" value="InterPro"/>
</dbReference>
<dbReference type="NCBIfam" id="TIGR00060">
    <property type="entry name" value="L18_bact"/>
    <property type="match status" value="1"/>
</dbReference>
<gene>
    <name evidence="7" type="primary">rplR</name>
    <name evidence="8" type="ORF">COX00_03320</name>
</gene>
<dbReference type="PANTHER" id="PTHR12899">
    <property type="entry name" value="39S RIBOSOMAL PROTEIN L18, MITOCHONDRIAL"/>
    <property type="match status" value="1"/>
</dbReference>
<comment type="subunit">
    <text evidence="7">Part of the 50S ribosomal subunit; part of the 5S rRNA/L5/L18/L25 subcomplex. Contacts the 5S and 23S rRNAs.</text>
</comment>
<dbReference type="GO" id="GO:0008097">
    <property type="term" value="F:5S rRNA binding"/>
    <property type="evidence" value="ECO:0007669"/>
    <property type="project" value="TreeGrafter"/>
</dbReference>
<dbReference type="EMBL" id="PCSZ01000063">
    <property type="protein sequence ID" value="PIP60419.1"/>
    <property type="molecule type" value="Genomic_DNA"/>
</dbReference>
<dbReference type="CDD" id="cd00432">
    <property type="entry name" value="Ribosomal_L18_L5e"/>
    <property type="match status" value="1"/>
</dbReference>
<protein>
    <recommendedName>
        <fullName evidence="6 7">Large ribosomal subunit protein uL18</fullName>
    </recommendedName>
</protein>
<evidence type="ECO:0000256" key="3">
    <source>
        <dbReference type="ARBA" id="ARBA00022884"/>
    </source>
</evidence>
<dbReference type="SUPFAM" id="SSF53137">
    <property type="entry name" value="Translational machinery components"/>
    <property type="match status" value="1"/>
</dbReference>
<dbReference type="Gene3D" id="3.30.420.100">
    <property type="match status" value="1"/>
</dbReference>
<comment type="similarity">
    <text evidence="1 7">Belongs to the universal ribosomal protein uL18 family.</text>
</comment>
<evidence type="ECO:0000313" key="9">
    <source>
        <dbReference type="Proteomes" id="UP000231581"/>
    </source>
</evidence>
<keyword evidence="4 7" id="KW-0689">Ribosomal protein</keyword>
<evidence type="ECO:0000256" key="4">
    <source>
        <dbReference type="ARBA" id="ARBA00022980"/>
    </source>
</evidence>
<proteinExistence type="inferred from homology"/>
<evidence type="ECO:0000313" key="8">
    <source>
        <dbReference type="EMBL" id="PIP60419.1"/>
    </source>
</evidence>
<accession>A0A2H0BSA8</accession>